<dbReference type="PANTHER" id="PTHR42682:SF5">
    <property type="entry name" value="HYDROGENASE-4 COMPONENT F"/>
    <property type="match status" value="1"/>
</dbReference>
<evidence type="ECO:0000256" key="6">
    <source>
        <dbReference type="ARBA" id="ARBA00023136"/>
    </source>
</evidence>
<feature type="transmembrane region" description="Helical" evidence="8">
    <location>
        <begin position="392"/>
        <end position="420"/>
    </location>
</feature>
<name>A0A3P3XK32_9SPIR</name>
<dbReference type="PANTHER" id="PTHR42682">
    <property type="entry name" value="HYDROGENASE-4 COMPONENT F"/>
    <property type="match status" value="1"/>
</dbReference>
<proteinExistence type="predicted"/>
<dbReference type="EMBL" id="FWDM01000027">
    <property type="protein sequence ID" value="SLM14399.1"/>
    <property type="molecule type" value="Genomic_DNA"/>
</dbReference>
<keyword evidence="6 8" id="KW-0472">Membrane</keyword>
<keyword evidence="4 8" id="KW-1133">Transmembrane helix</keyword>
<evidence type="ECO:0000256" key="4">
    <source>
        <dbReference type="ARBA" id="ARBA00022989"/>
    </source>
</evidence>
<feature type="domain" description="NADH:quinone oxidoreductase/Mrp antiporter transmembrane" evidence="9">
    <location>
        <begin position="291"/>
        <end position="439"/>
    </location>
</feature>
<dbReference type="EC" id="1.-.-.-" evidence="10"/>
<feature type="transmembrane region" description="Helical" evidence="8">
    <location>
        <begin position="432"/>
        <end position="455"/>
    </location>
</feature>
<feature type="transmembrane region" description="Helical" evidence="8">
    <location>
        <begin position="298"/>
        <end position="317"/>
    </location>
</feature>
<protein>
    <submittedName>
        <fullName evidence="10">Putative Hydrogenase-4 component F</fullName>
        <ecNumber evidence="10">1.-.-.-</ecNumber>
    </submittedName>
</protein>
<accession>A0A3P3XK32</accession>
<feature type="transmembrane region" description="Helical" evidence="8">
    <location>
        <begin position="70"/>
        <end position="90"/>
    </location>
</feature>
<feature type="domain" description="NADH:quinone oxidoreductase/Mrp antiporter transmembrane" evidence="9">
    <location>
        <begin position="124"/>
        <end position="275"/>
    </location>
</feature>
<evidence type="ECO:0000256" key="3">
    <source>
        <dbReference type="ARBA" id="ARBA00022692"/>
    </source>
</evidence>
<keyword evidence="2" id="KW-1003">Cell membrane</keyword>
<comment type="subcellular location">
    <subcellularLocation>
        <location evidence="1">Cell membrane</location>
        <topology evidence="1">Multi-pass membrane protein</topology>
    </subcellularLocation>
    <subcellularLocation>
        <location evidence="7">Membrane</location>
        <topology evidence="7">Multi-pass membrane protein</topology>
    </subcellularLocation>
</comment>
<feature type="transmembrane region" description="Helical" evidence="8">
    <location>
        <begin position="6"/>
        <end position="22"/>
    </location>
</feature>
<feature type="transmembrane region" description="Helical" evidence="8">
    <location>
        <begin position="242"/>
        <end position="264"/>
    </location>
</feature>
<feature type="transmembrane region" description="Helical" evidence="8">
    <location>
        <begin position="157"/>
        <end position="178"/>
    </location>
</feature>
<sequence length="540" mass="56788">MNMLFGGFLAVPVFGVLLILVSKSSRQALMIMLATALGGALLSGALAAQVAQAGVIEVAGGLFRADHFSAWHMIILAIIVFLPSSVYAYTYFEGGKGIDLGYAKRFGMLWLGAFAAMSTALLSGNIGIMWVAIEASTLFTAFLIFRQGNAASLEAMWKYIIMCSVGVAFAFIGTLLMAAAGQQAGLEGGDSLLLQKIYLVRGALKPSLALTAFIFILVGYGTKAGLAPMHNWLPDAHSQAPGPVSAMFSGFLLNAALYCILRFLPLFSPSDGGASVLQGGKAGSMLVGAALASSKAQIILMGFALLSLVISSAFIFFQKDAKRMLAYCSVEHMGIIAFAYALGPVGTIAGLFHTLNHSFAKTAGFFSAGSLGKKLHTNELARFSGASKRYPLYAIGFAVSLLALIGVAPFSVFMSEFMLVSSTVAARRFVPLAIFLAATSIVFLVMLKHAIAILWKSPPDQAQAYTPGCAPGGTFSGAPAIAPHKNANPTEFSAPSGVPPISEYLVIGLPLAFLLVLGLWMPHGLSDFLTKALDSLWSMK</sequence>
<evidence type="ECO:0000256" key="5">
    <source>
        <dbReference type="ARBA" id="ARBA00023002"/>
    </source>
</evidence>
<dbReference type="GO" id="GO:0016491">
    <property type="term" value="F:oxidoreductase activity"/>
    <property type="evidence" value="ECO:0007669"/>
    <property type="project" value="UniProtKB-KW"/>
</dbReference>
<dbReference type="InterPro" id="IPR001750">
    <property type="entry name" value="ND/Mrp_TM"/>
</dbReference>
<evidence type="ECO:0000313" key="10">
    <source>
        <dbReference type="EMBL" id="SLM14399.1"/>
    </source>
</evidence>
<feature type="transmembrane region" description="Helical" evidence="8">
    <location>
        <begin position="102"/>
        <end position="122"/>
    </location>
</feature>
<keyword evidence="5 10" id="KW-0560">Oxidoreductase</keyword>
<evidence type="ECO:0000256" key="7">
    <source>
        <dbReference type="RuleBase" id="RU000320"/>
    </source>
</evidence>
<evidence type="ECO:0000256" key="8">
    <source>
        <dbReference type="SAM" id="Phobius"/>
    </source>
</evidence>
<feature type="transmembrane region" description="Helical" evidence="8">
    <location>
        <begin position="501"/>
        <end position="521"/>
    </location>
</feature>
<gene>
    <name evidence="10" type="ORF">SPIROBIBN47_330010</name>
</gene>
<reference evidence="10" key="1">
    <citation type="submission" date="2017-02" db="EMBL/GenBank/DDBJ databases">
        <authorList>
            <person name="Regsiter A."/>
            <person name="William W."/>
        </authorList>
    </citation>
    <scope>NUCLEOTIDE SEQUENCE</scope>
    <source>
        <strain evidence="10">Bib</strain>
    </source>
</reference>
<dbReference type="AlphaFoldDB" id="A0A3P3XK32"/>
<evidence type="ECO:0000259" key="9">
    <source>
        <dbReference type="Pfam" id="PF00361"/>
    </source>
</evidence>
<evidence type="ECO:0000256" key="2">
    <source>
        <dbReference type="ARBA" id="ARBA00022475"/>
    </source>
</evidence>
<evidence type="ECO:0000256" key="1">
    <source>
        <dbReference type="ARBA" id="ARBA00004651"/>
    </source>
</evidence>
<dbReference type="GO" id="GO:0005886">
    <property type="term" value="C:plasma membrane"/>
    <property type="evidence" value="ECO:0007669"/>
    <property type="project" value="UniProtKB-SubCell"/>
</dbReference>
<feature type="transmembrane region" description="Helical" evidence="8">
    <location>
        <begin position="198"/>
        <end position="221"/>
    </location>
</feature>
<keyword evidence="3 7" id="KW-0812">Transmembrane</keyword>
<organism evidence="10">
    <name type="scientific">uncultured spirochete</name>
    <dbReference type="NCBI Taxonomy" id="156406"/>
    <lineage>
        <taxon>Bacteria</taxon>
        <taxon>Pseudomonadati</taxon>
        <taxon>Spirochaetota</taxon>
        <taxon>Spirochaetia</taxon>
        <taxon>Spirochaetales</taxon>
        <taxon>environmental samples</taxon>
    </lineage>
</organism>
<feature type="transmembrane region" description="Helical" evidence="8">
    <location>
        <begin position="29"/>
        <end position="50"/>
    </location>
</feature>
<feature type="transmembrane region" description="Helical" evidence="8">
    <location>
        <begin position="128"/>
        <end position="145"/>
    </location>
</feature>
<dbReference type="InterPro" id="IPR052175">
    <property type="entry name" value="ComplexI-like_HydComp"/>
</dbReference>
<dbReference type="Pfam" id="PF00361">
    <property type="entry name" value="Proton_antipo_M"/>
    <property type="match status" value="2"/>
</dbReference>
<feature type="transmembrane region" description="Helical" evidence="8">
    <location>
        <begin position="324"/>
        <end position="343"/>
    </location>
</feature>